<evidence type="ECO:0000256" key="2">
    <source>
        <dbReference type="ARBA" id="ARBA00022438"/>
    </source>
</evidence>
<keyword evidence="4 9" id="KW-0479">Metal-binding</keyword>
<feature type="domain" description="Aminopeptidase N-like N-terminal" evidence="14">
    <location>
        <begin position="113"/>
        <end position="293"/>
    </location>
</feature>
<dbReference type="Pfam" id="PF17900">
    <property type="entry name" value="Peptidase_M1_N"/>
    <property type="match status" value="1"/>
</dbReference>
<evidence type="ECO:0000256" key="10">
    <source>
        <dbReference type="PIRSR" id="PIRSR634016-4"/>
    </source>
</evidence>
<dbReference type="Gene3D" id="1.10.390.10">
    <property type="entry name" value="Neutral Protease Domain 2"/>
    <property type="match status" value="1"/>
</dbReference>
<keyword evidence="6 9" id="KW-0862">Zinc</keyword>
<evidence type="ECO:0000256" key="8">
    <source>
        <dbReference type="PIRSR" id="PIRSR634016-1"/>
    </source>
</evidence>
<evidence type="ECO:0000256" key="7">
    <source>
        <dbReference type="ARBA" id="ARBA00023049"/>
    </source>
</evidence>
<proteinExistence type="inferred from homology"/>
<feature type="binding site" evidence="9">
    <location>
        <position position="409"/>
    </location>
    <ligand>
        <name>Zn(2+)</name>
        <dbReference type="ChEBI" id="CHEBI:29105"/>
        <note>catalytic</note>
    </ligand>
</feature>
<dbReference type="GO" id="GO:0042277">
    <property type="term" value="F:peptide binding"/>
    <property type="evidence" value="ECO:0007669"/>
    <property type="project" value="TreeGrafter"/>
</dbReference>
<dbReference type="PANTHER" id="PTHR11533">
    <property type="entry name" value="PROTEASE M1 ZINC METALLOPROTEASE"/>
    <property type="match status" value="1"/>
</dbReference>
<evidence type="ECO:0000256" key="5">
    <source>
        <dbReference type="ARBA" id="ARBA00022801"/>
    </source>
</evidence>
<dbReference type="GO" id="GO:0008270">
    <property type="term" value="F:zinc ion binding"/>
    <property type="evidence" value="ECO:0007669"/>
    <property type="project" value="UniProtKB-UniRule"/>
</dbReference>
<comment type="similarity">
    <text evidence="1 11">Belongs to the peptidase M1 family.</text>
</comment>
<dbReference type="GO" id="GO:0005737">
    <property type="term" value="C:cytoplasm"/>
    <property type="evidence" value="ECO:0007669"/>
    <property type="project" value="TreeGrafter"/>
</dbReference>
<evidence type="ECO:0000259" key="12">
    <source>
        <dbReference type="Pfam" id="PF01433"/>
    </source>
</evidence>
<dbReference type="InterPro" id="IPR050344">
    <property type="entry name" value="Peptidase_M1_aminopeptidases"/>
</dbReference>
<dbReference type="Proteomes" id="UP000234275">
    <property type="component" value="Unassembled WGS sequence"/>
</dbReference>
<evidence type="ECO:0000313" key="16">
    <source>
        <dbReference type="Proteomes" id="UP000234275"/>
    </source>
</evidence>
<dbReference type="Pfam" id="PF01433">
    <property type="entry name" value="Peptidase_M1"/>
    <property type="match status" value="1"/>
</dbReference>
<evidence type="ECO:0000256" key="4">
    <source>
        <dbReference type="ARBA" id="ARBA00022723"/>
    </source>
</evidence>
<dbReference type="Gene3D" id="2.60.40.1910">
    <property type="match status" value="1"/>
</dbReference>
<dbReference type="STRING" id="1392250.A0A2I2FR60"/>
<dbReference type="GO" id="GO:0006508">
    <property type="term" value="P:proteolysis"/>
    <property type="evidence" value="ECO:0007669"/>
    <property type="project" value="UniProtKB-KW"/>
</dbReference>
<evidence type="ECO:0000256" key="1">
    <source>
        <dbReference type="ARBA" id="ARBA00010136"/>
    </source>
</evidence>
<dbReference type="OrthoDB" id="10031169at2759"/>
<evidence type="ECO:0000313" key="15">
    <source>
        <dbReference type="EMBL" id="PLB43101.1"/>
    </source>
</evidence>
<keyword evidence="2 11" id="KW-0031">Aminopeptidase</keyword>
<evidence type="ECO:0000259" key="14">
    <source>
        <dbReference type="Pfam" id="PF17900"/>
    </source>
</evidence>
<feature type="binding site" evidence="9">
    <location>
        <position position="405"/>
    </location>
    <ligand>
        <name>Zn(2+)</name>
        <dbReference type="ChEBI" id="CHEBI:29105"/>
        <note>catalytic</note>
    </ligand>
</feature>
<organism evidence="15 16">
    <name type="scientific">Aspergillus steynii IBT 23096</name>
    <dbReference type="NCBI Taxonomy" id="1392250"/>
    <lineage>
        <taxon>Eukaryota</taxon>
        <taxon>Fungi</taxon>
        <taxon>Dikarya</taxon>
        <taxon>Ascomycota</taxon>
        <taxon>Pezizomycotina</taxon>
        <taxon>Eurotiomycetes</taxon>
        <taxon>Eurotiomycetidae</taxon>
        <taxon>Eurotiales</taxon>
        <taxon>Aspergillaceae</taxon>
        <taxon>Aspergillus</taxon>
        <taxon>Aspergillus subgen. Circumdati</taxon>
    </lineage>
</organism>
<sequence length="962" mass="108008">MWGRRCVTSTKRPGVTAQPLLLLPRSLRRPSSPSAAAFFSRASHFPRRSPLPSSSRARPSRLINPFAIPSPFARHCSSEIRAMAGKDREILPDVVAPVNYHVSLFDLELGGSWAYKGIVKIDARVTSPTRDIVLNSKELEVQHVEVFGKDGAKLATASDITYDKKSERVTFKFPNEVAPSDIVLSIAFTGTMNSAMAGFYRSKYRPVAEPGADTPKEGDFHVMLSTQFESCDARRAFPCFDEPNLKATFDFEIEIPTGQTALSNMPVVSEREGSSPNLKFVSFERTPVMSTYLLAWAVGDFEYVEAMTQRQYKGKSIPVRVYTTRGLKDQARFALECAHRTVDYFSEVFEIEYPLPKADLLAVHEFAMGAMENWGLVTYRTTAVLFDEGKSDTRYKNRIAYVVAHELAHQWFGNLVTMDWWNELWLNEGFATWVGWLAVDHFYPEWNIWSQFVVRNSRAFQLDSLRASHPIEVPVKNALEVDQIFDHISYLKGSSVIRMLSDHLGRETFLRGVAMYLKAHAYGNATTNDLWSALSKASNQDVNSFMDPWIRKIGFPVVTVAEEPGQISIRQGRFLSTGDAKPEEDETTWWIPLGIKSGSKLEDVNSQALTSKAATVQDVGQDSFYKINKDLSGFFRTNYPADRLSKLGQSLDLLSTEDKIGLIGDAAALATSGEGTTAALLALLEGFKAETNYLVWSQISSSLANLRSVFSQNESVARGLKRFTLQLASPAAERVGWEFEPNEDYLTVQLRKLLIGMAGVAGDERIIAEAKRRFQLWAKGEDKSAIHTNLRSAIFGIAISEGGRDEYMSVKEEYLRTDSVDGKEICLAALGRTTSADLVEDYLNFVFSDKVAIQDVHNGAVSLAANSKARHLLWQYMRNNWEMVESQLSANNVVFERFVRMGLSKFADHQVGTDIASFFQKQDTSAYDRALVIVSDSIRTNARYKERDEALILEWLQTHKYE</sequence>
<feature type="site" description="Transition state stabilizer" evidence="10">
    <location>
        <position position="490"/>
    </location>
</feature>
<dbReference type="GeneID" id="36563053"/>
<gene>
    <name evidence="15" type="ORF">P170DRAFT_71614</name>
</gene>
<keyword evidence="7 11" id="KW-0482">Metalloprotease</keyword>
<evidence type="ECO:0000256" key="6">
    <source>
        <dbReference type="ARBA" id="ARBA00022833"/>
    </source>
</evidence>
<keyword evidence="16" id="KW-1185">Reference proteome</keyword>
<evidence type="ECO:0000256" key="3">
    <source>
        <dbReference type="ARBA" id="ARBA00022670"/>
    </source>
</evidence>
<dbReference type="GO" id="GO:0043171">
    <property type="term" value="P:peptide catabolic process"/>
    <property type="evidence" value="ECO:0007669"/>
    <property type="project" value="TreeGrafter"/>
</dbReference>
<dbReference type="AlphaFoldDB" id="A0A2I2FR60"/>
<dbReference type="InterPro" id="IPR042097">
    <property type="entry name" value="Aminopeptidase_N-like_N_sf"/>
</dbReference>
<dbReference type="PANTHER" id="PTHR11533:SF171">
    <property type="entry name" value="AMINOPEPTIDASE"/>
    <property type="match status" value="1"/>
</dbReference>
<feature type="domain" description="ERAP1-like C-terminal" evidence="13">
    <location>
        <begin position="624"/>
        <end position="939"/>
    </location>
</feature>
<dbReference type="Pfam" id="PF11838">
    <property type="entry name" value="ERAP1_C"/>
    <property type="match status" value="1"/>
</dbReference>
<dbReference type="Gene3D" id="2.60.40.1730">
    <property type="entry name" value="tricorn interacting facor f3 domain"/>
    <property type="match status" value="1"/>
</dbReference>
<name>A0A2I2FR60_9EURO</name>
<evidence type="ECO:0000256" key="9">
    <source>
        <dbReference type="PIRSR" id="PIRSR634016-3"/>
    </source>
</evidence>
<dbReference type="PRINTS" id="PR00756">
    <property type="entry name" value="ALADIPTASE"/>
</dbReference>
<dbReference type="RefSeq" id="XP_024698403.1">
    <property type="nucleotide sequence ID" value="XM_024855347.1"/>
</dbReference>
<dbReference type="InterPro" id="IPR027268">
    <property type="entry name" value="Peptidase_M4/M1_CTD_sf"/>
</dbReference>
<dbReference type="EC" id="3.4.11.-" evidence="11"/>
<dbReference type="VEuPathDB" id="FungiDB:P170DRAFT_71614"/>
<dbReference type="FunFam" id="2.60.40.1730:FF:000002">
    <property type="entry name" value="Aminopeptidase"/>
    <property type="match status" value="1"/>
</dbReference>
<dbReference type="InterPro" id="IPR024571">
    <property type="entry name" value="ERAP1-like_C_dom"/>
</dbReference>
<dbReference type="InterPro" id="IPR045357">
    <property type="entry name" value="Aminopeptidase_N-like_N"/>
</dbReference>
<comment type="caution">
    <text evidence="15">The sequence shown here is derived from an EMBL/GenBank/DDBJ whole genome shotgun (WGS) entry which is preliminary data.</text>
</comment>
<reference evidence="15 16" key="1">
    <citation type="submission" date="2016-12" db="EMBL/GenBank/DDBJ databases">
        <title>The genomes of Aspergillus section Nigri reveals drivers in fungal speciation.</title>
        <authorList>
            <consortium name="DOE Joint Genome Institute"/>
            <person name="Vesth T.C."/>
            <person name="Nybo J."/>
            <person name="Theobald S."/>
            <person name="Brandl J."/>
            <person name="Frisvad J.C."/>
            <person name="Nielsen K.F."/>
            <person name="Lyhne E.K."/>
            <person name="Kogle M.E."/>
            <person name="Kuo A."/>
            <person name="Riley R."/>
            <person name="Clum A."/>
            <person name="Nolan M."/>
            <person name="Lipzen A."/>
            <person name="Salamov A."/>
            <person name="Henrissat B."/>
            <person name="Wiebenga A."/>
            <person name="De Vries R.P."/>
            <person name="Grigoriev I.V."/>
            <person name="Mortensen U.H."/>
            <person name="Andersen M.R."/>
            <person name="Baker S.E."/>
        </authorList>
    </citation>
    <scope>NUCLEOTIDE SEQUENCE [LARGE SCALE GENOMIC DNA]</scope>
    <source>
        <strain evidence="15 16">IBT 23096</strain>
    </source>
</reference>
<evidence type="ECO:0000256" key="11">
    <source>
        <dbReference type="RuleBase" id="RU364040"/>
    </source>
</evidence>
<feature type="domain" description="Peptidase M1 membrane alanine aminopeptidase" evidence="12">
    <location>
        <begin position="333"/>
        <end position="549"/>
    </location>
</feature>
<dbReference type="SUPFAM" id="SSF63737">
    <property type="entry name" value="Leukotriene A4 hydrolase N-terminal domain"/>
    <property type="match status" value="1"/>
</dbReference>
<dbReference type="InterPro" id="IPR001930">
    <property type="entry name" value="Peptidase_M1"/>
</dbReference>
<dbReference type="GO" id="GO:0016020">
    <property type="term" value="C:membrane"/>
    <property type="evidence" value="ECO:0007669"/>
    <property type="project" value="TreeGrafter"/>
</dbReference>
<dbReference type="Gene3D" id="1.25.50.20">
    <property type="match status" value="1"/>
</dbReference>
<protein>
    <recommendedName>
        <fullName evidence="11">Aminopeptidase</fullName>
        <ecNumber evidence="11">3.4.11.-</ecNumber>
    </recommendedName>
</protein>
<feature type="active site" description="Proton acceptor" evidence="8">
    <location>
        <position position="406"/>
    </location>
</feature>
<keyword evidence="5 11" id="KW-0378">Hydrolase</keyword>
<keyword evidence="3 11" id="KW-0645">Protease</keyword>
<dbReference type="FunFam" id="1.25.50.20:FF:000002">
    <property type="entry name" value="Aminopeptidase"/>
    <property type="match status" value="1"/>
</dbReference>
<accession>A0A2I2FR60</accession>
<dbReference type="SUPFAM" id="SSF55486">
    <property type="entry name" value="Metalloproteases ('zincins'), catalytic domain"/>
    <property type="match status" value="1"/>
</dbReference>
<dbReference type="InterPro" id="IPR014782">
    <property type="entry name" value="Peptidase_M1_dom"/>
</dbReference>
<dbReference type="InterPro" id="IPR034016">
    <property type="entry name" value="M1_APN-typ"/>
</dbReference>
<dbReference type="GO" id="GO:0070006">
    <property type="term" value="F:metalloaminopeptidase activity"/>
    <property type="evidence" value="ECO:0007669"/>
    <property type="project" value="TreeGrafter"/>
</dbReference>
<dbReference type="FunFam" id="1.10.390.10:FF:000001">
    <property type="entry name" value="Aminopeptidase"/>
    <property type="match status" value="1"/>
</dbReference>
<comment type="cofactor">
    <cofactor evidence="9 11">
        <name>Zn(2+)</name>
        <dbReference type="ChEBI" id="CHEBI:29105"/>
    </cofactor>
    <text evidence="9 11">Binds 1 zinc ion per subunit.</text>
</comment>
<feature type="binding site" evidence="9">
    <location>
        <position position="428"/>
    </location>
    <ligand>
        <name>Zn(2+)</name>
        <dbReference type="ChEBI" id="CHEBI:29105"/>
        <note>catalytic</note>
    </ligand>
</feature>
<dbReference type="CDD" id="cd09601">
    <property type="entry name" value="M1_APN-Q_like"/>
    <property type="match status" value="1"/>
</dbReference>
<dbReference type="EMBL" id="MSFO01000011">
    <property type="protein sequence ID" value="PLB43101.1"/>
    <property type="molecule type" value="Genomic_DNA"/>
</dbReference>
<dbReference type="FunFam" id="2.60.40.1910:FF:000004">
    <property type="entry name" value="Aminopeptidase"/>
    <property type="match status" value="1"/>
</dbReference>
<evidence type="ECO:0000259" key="13">
    <source>
        <dbReference type="Pfam" id="PF11838"/>
    </source>
</evidence>